<dbReference type="GO" id="GO:0016787">
    <property type="term" value="F:hydrolase activity"/>
    <property type="evidence" value="ECO:0007669"/>
    <property type="project" value="UniProtKB-KW"/>
</dbReference>
<evidence type="ECO:0000256" key="2">
    <source>
        <dbReference type="ARBA" id="ARBA00022801"/>
    </source>
</evidence>
<keyword evidence="2" id="KW-0378">Hydrolase</keyword>
<sequence length="259" mass="28071">MNQELWLRQFFPAPEASVRVVLLPHSGGSATFYLPIARALAPVADVYAVQYPGRQDRRDEEPLRDLRTLAGLVAEVLKPGLDRPLVLFGHSMGATLAFELAQRIPVAHLIVSGVRAPSHPLTDTVRLTSDDDLLAAVGALGGTNADVMADDELRALILPPLRADYVAAETYRWRSGPPLDTPITVCIGDSDPKTTVEQARAWAGHTTAPTTVEVFSGGHFYLVEHQEQVAETVARGVRLVTPGGHVSEEPDHAVNQRRS</sequence>
<dbReference type="Pfam" id="PF00975">
    <property type="entry name" value="Thioesterase"/>
    <property type="match status" value="1"/>
</dbReference>
<dbReference type="GO" id="GO:0008610">
    <property type="term" value="P:lipid biosynthetic process"/>
    <property type="evidence" value="ECO:0007669"/>
    <property type="project" value="TreeGrafter"/>
</dbReference>
<proteinExistence type="inferred from homology"/>
<dbReference type="PANTHER" id="PTHR11487">
    <property type="entry name" value="THIOESTERASE"/>
    <property type="match status" value="1"/>
</dbReference>
<reference evidence="4" key="1">
    <citation type="submission" date="2010-12" db="EMBL/GenBank/DDBJ databases">
        <authorList>
            <person name="Hai T."/>
            <person name="Jin Y.-Y."/>
            <person name="Mo S.-J."/>
            <person name="Lee S.-K."/>
            <person name="Periyasamy S."/>
            <person name="Ju Y.-K."/>
            <person name="Suh J.-W."/>
        </authorList>
    </citation>
    <scope>NUCLEOTIDE SEQUENCE</scope>
    <source>
        <strain evidence="4">MJM7001</strain>
    </source>
</reference>
<organism evidence="4">
    <name type="scientific">Streptomyces sp. MJM7001</name>
    <dbReference type="NCBI Taxonomy" id="986134"/>
    <lineage>
        <taxon>Bacteria</taxon>
        <taxon>Bacillati</taxon>
        <taxon>Actinomycetota</taxon>
        <taxon>Actinomycetes</taxon>
        <taxon>Kitasatosporales</taxon>
        <taxon>Streptomycetaceae</taxon>
        <taxon>Streptomyces</taxon>
    </lineage>
</organism>
<dbReference type="InterPro" id="IPR020802">
    <property type="entry name" value="TesA-like"/>
</dbReference>
<dbReference type="SMART" id="SM00824">
    <property type="entry name" value="PKS_TE"/>
    <property type="match status" value="1"/>
</dbReference>
<dbReference type="InterPro" id="IPR029058">
    <property type="entry name" value="AB_hydrolase_fold"/>
</dbReference>
<dbReference type="PANTHER" id="PTHR11487:SF0">
    <property type="entry name" value="S-ACYL FATTY ACID SYNTHASE THIOESTERASE, MEDIUM CHAIN"/>
    <property type="match status" value="1"/>
</dbReference>
<dbReference type="SUPFAM" id="SSF53474">
    <property type="entry name" value="alpha/beta-Hydrolases"/>
    <property type="match status" value="1"/>
</dbReference>
<dbReference type="Gene3D" id="3.40.50.1820">
    <property type="entry name" value="alpha/beta hydrolase"/>
    <property type="match status" value="1"/>
</dbReference>
<feature type="domain" description="Thioesterase TesA-like" evidence="3">
    <location>
        <begin position="20"/>
        <end position="241"/>
    </location>
</feature>
<evidence type="ECO:0000313" key="4">
    <source>
        <dbReference type="EMBL" id="ADX99531.1"/>
    </source>
</evidence>
<name>F1D903_9ACTN</name>
<dbReference type="InterPro" id="IPR001031">
    <property type="entry name" value="Thioesterase"/>
</dbReference>
<dbReference type="InterPro" id="IPR012223">
    <property type="entry name" value="TEII"/>
</dbReference>
<dbReference type="EMBL" id="HQ696504">
    <property type="protein sequence ID" value="ADX99531.1"/>
    <property type="molecule type" value="Genomic_DNA"/>
</dbReference>
<dbReference type="AlphaFoldDB" id="F1D903"/>
<reference evidence="4" key="2">
    <citation type="submission" date="2011-02" db="EMBL/GenBank/DDBJ databases">
        <title>FK506 complete biosynthetic gene cluster in Streptomyces sp. MJM7001.</title>
        <authorList>
            <person name="Jin Y.-Y."/>
            <person name="Mo S.-J."/>
            <person name="Suh J.-W."/>
        </authorList>
    </citation>
    <scope>NUCLEOTIDE SEQUENCE</scope>
    <source>
        <strain evidence="4">MJM7001</strain>
    </source>
</reference>
<evidence type="ECO:0000259" key="3">
    <source>
        <dbReference type="SMART" id="SM00824"/>
    </source>
</evidence>
<accession>F1D903</accession>
<protein>
    <submittedName>
        <fullName evidence="4">FkbQ</fullName>
    </submittedName>
</protein>
<evidence type="ECO:0000256" key="1">
    <source>
        <dbReference type="ARBA" id="ARBA00007169"/>
    </source>
</evidence>
<comment type="similarity">
    <text evidence="1">Belongs to the thioesterase family.</text>
</comment>